<reference evidence="1" key="1">
    <citation type="journal article" date="2020" name="BMC Genomics">
        <title>Correction to: Identification and distribution of gene clusters required for synthesis of sphingolipid metabolism inhibitors in diverse species of the filamentous fungus Fusarium.</title>
        <authorList>
            <person name="Kim H.S."/>
            <person name="Lohmar J.M."/>
            <person name="Busman M."/>
            <person name="Brown D.W."/>
            <person name="Naumann T.A."/>
            <person name="Divon H.H."/>
            <person name="Lysoe E."/>
            <person name="Uhlig S."/>
            <person name="Proctor R.H."/>
        </authorList>
    </citation>
    <scope>NUCLEOTIDE SEQUENCE</scope>
    <source>
        <strain evidence="1">NRRL 22465</strain>
    </source>
</reference>
<protein>
    <recommendedName>
        <fullName evidence="3">DUF1763-domain-containing protein</fullName>
    </recommendedName>
</protein>
<evidence type="ECO:0008006" key="3">
    <source>
        <dbReference type="Google" id="ProtNLM"/>
    </source>
</evidence>
<dbReference type="Proteomes" id="UP000635477">
    <property type="component" value="Unassembled WGS sequence"/>
</dbReference>
<evidence type="ECO:0000313" key="2">
    <source>
        <dbReference type="Proteomes" id="UP000635477"/>
    </source>
</evidence>
<gene>
    <name evidence="1" type="ORF">FZEAL_3425</name>
</gene>
<dbReference type="OrthoDB" id="4392610at2759"/>
<sequence length="128" mass="15118">MASTTEIVHAYRQMYRNLLRAVQYSIPNRFVARDQLRSAFREPGATFDKKSVKRTIWFLEAAAKEKGMEHRILRNLLMVQHVRGYHAHGWVHNVREEDTPMQEQTKTGYHHYDMTVAMLNKTMGLCLR</sequence>
<dbReference type="AlphaFoldDB" id="A0A8H4UPK4"/>
<proteinExistence type="predicted"/>
<keyword evidence="2" id="KW-1185">Reference proteome</keyword>
<dbReference type="EMBL" id="JABEYC010000216">
    <property type="protein sequence ID" value="KAF4980612.1"/>
    <property type="molecule type" value="Genomic_DNA"/>
</dbReference>
<evidence type="ECO:0000313" key="1">
    <source>
        <dbReference type="EMBL" id="KAF4980612.1"/>
    </source>
</evidence>
<organism evidence="1 2">
    <name type="scientific">Fusarium zealandicum</name>
    <dbReference type="NCBI Taxonomy" id="1053134"/>
    <lineage>
        <taxon>Eukaryota</taxon>
        <taxon>Fungi</taxon>
        <taxon>Dikarya</taxon>
        <taxon>Ascomycota</taxon>
        <taxon>Pezizomycotina</taxon>
        <taxon>Sordariomycetes</taxon>
        <taxon>Hypocreomycetidae</taxon>
        <taxon>Hypocreales</taxon>
        <taxon>Nectriaceae</taxon>
        <taxon>Fusarium</taxon>
        <taxon>Fusarium staphyleae species complex</taxon>
    </lineage>
</organism>
<accession>A0A8H4UPK4</accession>
<reference evidence="1" key="2">
    <citation type="submission" date="2020-05" db="EMBL/GenBank/DDBJ databases">
        <authorList>
            <person name="Kim H.-S."/>
            <person name="Proctor R.H."/>
            <person name="Brown D.W."/>
        </authorList>
    </citation>
    <scope>NUCLEOTIDE SEQUENCE</scope>
    <source>
        <strain evidence="1">NRRL 22465</strain>
    </source>
</reference>
<comment type="caution">
    <text evidence="1">The sequence shown here is derived from an EMBL/GenBank/DDBJ whole genome shotgun (WGS) entry which is preliminary data.</text>
</comment>
<name>A0A8H4UPK4_9HYPO</name>